<feature type="compositionally biased region" description="Low complexity" evidence="4">
    <location>
        <begin position="185"/>
        <end position="203"/>
    </location>
</feature>
<feature type="domain" description="RRM" evidence="5">
    <location>
        <begin position="67"/>
        <end position="138"/>
    </location>
</feature>
<dbReference type="InterPro" id="IPR012677">
    <property type="entry name" value="Nucleotide-bd_a/b_plait_sf"/>
</dbReference>
<feature type="region of interest" description="Disordered" evidence="4">
    <location>
        <begin position="137"/>
        <end position="208"/>
    </location>
</feature>
<evidence type="ECO:0000256" key="4">
    <source>
        <dbReference type="SAM" id="MobiDB-lite"/>
    </source>
</evidence>
<dbReference type="InterPro" id="IPR000504">
    <property type="entry name" value="RRM_dom"/>
</dbReference>
<dbReference type="eggNOG" id="KOG0118">
    <property type="taxonomic scope" value="Eukaryota"/>
</dbReference>
<evidence type="ECO:0000256" key="1">
    <source>
        <dbReference type="ARBA" id="ARBA00022737"/>
    </source>
</evidence>
<dbReference type="GeneID" id="10510882"/>
<feature type="non-terminal residue" evidence="6">
    <location>
        <position position="244"/>
    </location>
</feature>
<organism evidence="6 7">
    <name type="scientific">Dictyostelium purpureum</name>
    <name type="common">Slime mold</name>
    <dbReference type="NCBI Taxonomy" id="5786"/>
    <lineage>
        <taxon>Eukaryota</taxon>
        <taxon>Amoebozoa</taxon>
        <taxon>Evosea</taxon>
        <taxon>Eumycetozoa</taxon>
        <taxon>Dictyostelia</taxon>
        <taxon>Dictyosteliales</taxon>
        <taxon>Dictyosteliaceae</taxon>
        <taxon>Dictyostelium</taxon>
    </lineage>
</organism>
<dbReference type="SMART" id="SM00360">
    <property type="entry name" value="RRM"/>
    <property type="match status" value="1"/>
</dbReference>
<keyword evidence="7" id="KW-1185">Reference proteome</keyword>
<dbReference type="AlphaFoldDB" id="F1A5R1"/>
<dbReference type="InterPro" id="IPR035979">
    <property type="entry name" value="RBD_domain_sf"/>
</dbReference>
<dbReference type="PANTHER" id="PTHR47640">
    <property type="entry name" value="TRNA SELENOCYSTEINE 1-ASSOCIATED PROTEIN 1-RELATED-RELATED"/>
    <property type="match status" value="1"/>
</dbReference>
<dbReference type="InParanoid" id="F1A5R1"/>
<dbReference type="GO" id="GO:0003729">
    <property type="term" value="F:mRNA binding"/>
    <property type="evidence" value="ECO:0000318"/>
    <property type="project" value="GO_Central"/>
</dbReference>
<dbReference type="RefSeq" id="XP_003295005.1">
    <property type="nucleotide sequence ID" value="XM_003294957.1"/>
</dbReference>
<dbReference type="Proteomes" id="UP000001064">
    <property type="component" value="Unassembled WGS sequence"/>
</dbReference>
<dbReference type="Pfam" id="PF00076">
    <property type="entry name" value="RRM_1"/>
    <property type="match status" value="2"/>
</dbReference>
<evidence type="ECO:0000259" key="5">
    <source>
        <dbReference type="PROSITE" id="PS50102"/>
    </source>
</evidence>
<name>F1A5R1_DICPU</name>
<dbReference type="GO" id="GO:0005829">
    <property type="term" value="C:cytosol"/>
    <property type="evidence" value="ECO:0000318"/>
    <property type="project" value="GO_Central"/>
</dbReference>
<keyword evidence="2 3" id="KW-0694">RNA-binding</keyword>
<dbReference type="FunCoup" id="F1A5R1">
    <property type="interactions" value="937"/>
</dbReference>
<accession>F1A5R1</accession>
<evidence type="ECO:0000256" key="3">
    <source>
        <dbReference type="PROSITE-ProRule" id="PRU00176"/>
    </source>
</evidence>
<sequence>MDPQTGLPKGYGFIKFLNENERDRALIEMQGFYINNKPIKVNSPTHKRLNSQLSTIPDLSSTDPTNTAIYVSQLDPYIDEGVLQTIFGAYGEISFIKMLNNKFSAFVNYVTRESAEAAFGLNNYAVGNSRLKIQWGKNIAPPPPKSPLNGQQLPPAHYADGYQSYMDNPFENDQPPQSPPPPPQHQHQQIQHQQIQHQQIQHQMQSKSNQSIYDPYYTYFSKEKTDITNAYNVNEDNKAYKSWN</sequence>
<dbReference type="STRING" id="5786.F1A5R1"/>
<dbReference type="FunFam" id="3.30.70.330:FF:002042">
    <property type="match status" value="1"/>
</dbReference>
<protein>
    <recommendedName>
        <fullName evidence="5">RRM domain-containing protein</fullName>
    </recommendedName>
</protein>
<dbReference type="PANTHER" id="PTHR47640:SF10">
    <property type="entry name" value="TRNA SELENOCYSTEINE 1-ASSOCIATED PROTEIN 1-RELATED"/>
    <property type="match status" value="1"/>
</dbReference>
<evidence type="ECO:0000256" key="2">
    <source>
        <dbReference type="ARBA" id="ARBA00022884"/>
    </source>
</evidence>
<evidence type="ECO:0000313" key="7">
    <source>
        <dbReference type="Proteomes" id="UP000001064"/>
    </source>
</evidence>
<dbReference type="PROSITE" id="PS50102">
    <property type="entry name" value="RRM"/>
    <property type="match status" value="2"/>
</dbReference>
<dbReference type="OrthoDB" id="446113at2759"/>
<dbReference type="InterPro" id="IPR050825">
    <property type="entry name" value="RBM42_RBP45_47-like"/>
</dbReference>
<dbReference type="SUPFAM" id="SSF54928">
    <property type="entry name" value="RNA-binding domain, RBD"/>
    <property type="match status" value="2"/>
</dbReference>
<dbReference type="KEGG" id="dpp:DICPUDRAFT_51830"/>
<reference evidence="7" key="1">
    <citation type="journal article" date="2011" name="Genome Biol.">
        <title>Comparative genomics of the social amoebae Dictyostelium discoideum and Dictyostelium purpureum.</title>
        <authorList>
            <consortium name="US DOE Joint Genome Institute (JGI-PGF)"/>
            <person name="Sucgang R."/>
            <person name="Kuo A."/>
            <person name="Tian X."/>
            <person name="Salerno W."/>
            <person name="Parikh A."/>
            <person name="Feasley C.L."/>
            <person name="Dalin E."/>
            <person name="Tu H."/>
            <person name="Huang E."/>
            <person name="Barry K."/>
            <person name="Lindquist E."/>
            <person name="Shapiro H."/>
            <person name="Bruce D."/>
            <person name="Schmutz J."/>
            <person name="Salamov A."/>
            <person name="Fey P."/>
            <person name="Gaudet P."/>
            <person name="Anjard C."/>
            <person name="Babu M.M."/>
            <person name="Basu S."/>
            <person name="Bushmanova Y."/>
            <person name="van der Wel H."/>
            <person name="Katoh-Kurasawa M."/>
            <person name="Dinh C."/>
            <person name="Coutinho P.M."/>
            <person name="Saito T."/>
            <person name="Elias M."/>
            <person name="Schaap P."/>
            <person name="Kay R.R."/>
            <person name="Henrissat B."/>
            <person name="Eichinger L."/>
            <person name="Rivero F."/>
            <person name="Putnam N.H."/>
            <person name="West C.M."/>
            <person name="Loomis W.F."/>
            <person name="Chisholm R.L."/>
            <person name="Shaulsky G."/>
            <person name="Strassmann J.E."/>
            <person name="Queller D.C."/>
            <person name="Kuspa A."/>
            <person name="Grigoriev I.V."/>
        </authorList>
    </citation>
    <scope>NUCLEOTIDE SEQUENCE [LARGE SCALE GENOMIC DNA]</scope>
    <source>
        <strain evidence="7">QSDP1</strain>
    </source>
</reference>
<dbReference type="EMBL" id="GL871625">
    <property type="protein sequence ID" value="EGC28470.1"/>
    <property type="molecule type" value="Genomic_DNA"/>
</dbReference>
<evidence type="ECO:0000313" key="6">
    <source>
        <dbReference type="EMBL" id="EGC28470.1"/>
    </source>
</evidence>
<dbReference type="Gene3D" id="3.30.70.330">
    <property type="match status" value="2"/>
</dbReference>
<proteinExistence type="predicted"/>
<keyword evidence="1" id="KW-0677">Repeat</keyword>
<gene>
    <name evidence="6" type="ORF">DICPUDRAFT_51830</name>
</gene>
<feature type="domain" description="RRM" evidence="5">
    <location>
        <begin position="1"/>
        <end position="46"/>
    </location>
</feature>
<dbReference type="VEuPathDB" id="AmoebaDB:DICPUDRAFT_51830"/>